<dbReference type="Pfam" id="PF02492">
    <property type="entry name" value="cobW"/>
    <property type="match status" value="1"/>
</dbReference>
<dbReference type="SUPFAM" id="SSF52540">
    <property type="entry name" value="P-loop containing nucleoside triphosphate hydrolases"/>
    <property type="match status" value="1"/>
</dbReference>
<dbReference type="Pfam" id="PF07683">
    <property type="entry name" value="CobW_C"/>
    <property type="match status" value="1"/>
</dbReference>
<evidence type="ECO:0000256" key="2">
    <source>
        <dbReference type="ARBA" id="ARBA00022801"/>
    </source>
</evidence>
<gene>
    <name evidence="8" type="ORF">M0651_01890</name>
</gene>
<dbReference type="PANTHER" id="PTHR13748:SF62">
    <property type="entry name" value="COBW DOMAIN-CONTAINING PROTEIN"/>
    <property type="match status" value="1"/>
</dbReference>
<feature type="compositionally biased region" description="Polar residues" evidence="6">
    <location>
        <begin position="245"/>
        <end position="255"/>
    </location>
</feature>
<evidence type="ECO:0000259" key="7">
    <source>
        <dbReference type="SMART" id="SM00833"/>
    </source>
</evidence>
<evidence type="ECO:0000256" key="6">
    <source>
        <dbReference type="SAM" id="MobiDB-lite"/>
    </source>
</evidence>
<dbReference type="GO" id="GO:0005737">
    <property type="term" value="C:cytoplasm"/>
    <property type="evidence" value="ECO:0007669"/>
    <property type="project" value="TreeGrafter"/>
</dbReference>
<feature type="region of interest" description="Disordered" evidence="6">
    <location>
        <begin position="211"/>
        <end position="255"/>
    </location>
</feature>
<dbReference type="PANTHER" id="PTHR13748">
    <property type="entry name" value="COBW-RELATED"/>
    <property type="match status" value="1"/>
</dbReference>
<keyword evidence="1" id="KW-0547">Nucleotide-binding</keyword>
<dbReference type="InterPro" id="IPR036627">
    <property type="entry name" value="CobW-likC_sf"/>
</dbReference>
<comment type="catalytic activity">
    <reaction evidence="5">
        <text>GTP + H2O = GDP + phosphate + H(+)</text>
        <dbReference type="Rhea" id="RHEA:19669"/>
        <dbReference type="ChEBI" id="CHEBI:15377"/>
        <dbReference type="ChEBI" id="CHEBI:15378"/>
        <dbReference type="ChEBI" id="CHEBI:37565"/>
        <dbReference type="ChEBI" id="CHEBI:43474"/>
        <dbReference type="ChEBI" id="CHEBI:58189"/>
    </reaction>
    <physiologicalReaction direction="left-to-right" evidence="5">
        <dbReference type="Rhea" id="RHEA:19670"/>
    </physiologicalReaction>
</comment>
<dbReference type="SUPFAM" id="SSF90002">
    <property type="entry name" value="Hypothetical protein YjiA, C-terminal domain"/>
    <property type="match status" value="1"/>
</dbReference>
<evidence type="ECO:0000313" key="8">
    <source>
        <dbReference type="EMBL" id="MCK8485917.1"/>
    </source>
</evidence>
<keyword evidence="2" id="KW-0378">Hydrolase</keyword>
<organism evidence="8 9">
    <name type="scientific">Paenibacillus mellifer</name>
    <dbReference type="NCBI Taxonomy" id="2937794"/>
    <lineage>
        <taxon>Bacteria</taxon>
        <taxon>Bacillati</taxon>
        <taxon>Bacillota</taxon>
        <taxon>Bacilli</taxon>
        <taxon>Bacillales</taxon>
        <taxon>Paenibacillaceae</taxon>
        <taxon>Paenibacillus</taxon>
    </lineage>
</organism>
<dbReference type="InterPro" id="IPR011629">
    <property type="entry name" value="CobW-like_C"/>
</dbReference>
<protein>
    <submittedName>
        <fullName evidence="8">GTP-binding protein</fullName>
    </submittedName>
</protein>
<dbReference type="GO" id="GO:0000166">
    <property type="term" value="F:nucleotide binding"/>
    <property type="evidence" value="ECO:0007669"/>
    <property type="project" value="UniProtKB-KW"/>
</dbReference>
<accession>A0A9X1Y221</accession>
<dbReference type="Gene3D" id="3.40.50.300">
    <property type="entry name" value="P-loop containing nucleotide triphosphate hydrolases"/>
    <property type="match status" value="1"/>
</dbReference>
<comment type="similarity">
    <text evidence="4">Belongs to the SIMIBI class G3E GTPase family. ZNG1 subfamily.</text>
</comment>
<dbReference type="Proteomes" id="UP001139534">
    <property type="component" value="Unassembled WGS sequence"/>
</dbReference>
<dbReference type="EMBL" id="JALPRK010000001">
    <property type="protein sequence ID" value="MCK8485917.1"/>
    <property type="molecule type" value="Genomic_DNA"/>
</dbReference>
<evidence type="ECO:0000256" key="4">
    <source>
        <dbReference type="ARBA" id="ARBA00034320"/>
    </source>
</evidence>
<evidence type="ECO:0000256" key="1">
    <source>
        <dbReference type="ARBA" id="ARBA00022741"/>
    </source>
</evidence>
<comment type="caution">
    <text evidence="8">The sequence shown here is derived from an EMBL/GenBank/DDBJ whole genome shotgun (WGS) entry which is preliminary data.</text>
</comment>
<evidence type="ECO:0000313" key="9">
    <source>
        <dbReference type="Proteomes" id="UP001139534"/>
    </source>
</evidence>
<dbReference type="Gene3D" id="3.30.1220.10">
    <property type="entry name" value="CobW-like, C-terminal domain"/>
    <property type="match status" value="1"/>
</dbReference>
<sequence>MNTAMKIPVVILSGFLGSGKTTLLIKLLEEAAARGLKPGVLMNELGKRDIDGELVTRSTSARFPLEKMLDGCICCTKKDEIQAALAGLLRQDPDLLLLELTGVANPEEIVEQLAEPSLIAKLYLHRVITLVDAEHALEYNSIFASDKQLVRTLRSQLSAADDLIINKTDLIPPVHSSKVTEMVRKYNAEGQVHYAVNANIPLTSLFSTIQPAPSRSPQATAAAGASPRGSRSPFQIIQPHPHQQATHTSATGEEASTSFSRINTLSLPIREPLQIPASKLERFIKKWSPSLLRAKGYVRFTRPEKAAYLMQYSGKRFNWEEIDYDGPLYLVLIGYRLPEQVIAEEWAILR</sequence>
<feature type="compositionally biased region" description="Low complexity" evidence="6">
    <location>
        <begin position="215"/>
        <end position="244"/>
    </location>
</feature>
<keyword evidence="3" id="KW-0143">Chaperone</keyword>
<evidence type="ECO:0000256" key="3">
    <source>
        <dbReference type="ARBA" id="ARBA00023186"/>
    </source>
</evidence>
<dbReference type="CDD" id="cd03112">
    <property type="entry name" value="CobW-like"/>
    <property type="match status" value="1"/>
</dbReference>
<name>A0A9X1Y221_9BACL</name>
<proteinExistence type="inferred from homology"/>
<dbReference type="AlphaFoldDB" id="A0A9X1Y221"/>
<keyword evidence="9" id="KW-1185">Reference proteome</keyword>
<dbReference type="GO" id="GO:0016787">
    <property type="term" value="F:hydrolase activity"/>
    <property type="evidence" value="ECO:0007669"/>
    <property type="project" value="UniProtKB-KW"/>
</dbReference>
<feature type="domain" description="CobW C-terminal" evidence="7">
    <location>
        <begin position="262"/>
        <end position="350"/>
    </location>
</feature>
<dbReference type="RefSeq" id="WP_248550142.1">
    <property type="nucleotide sequence ID" value="NZ_JALPRK010000001.1"/>
</dbReference>
<dbReference type="SMART" id="SM00833">
    <property type="entry name" value="CobW_C"/>
    <property type="match status" value="1"/>
</dbReference>
<dbReference type="InterPro" id="IPR003495">
    <property type="entry name" value="CobW/HypB/UreG_nucleotide-bd"/>
</dbReference>
<evidence type="ECO:0000256" key="5">
    <source>
        <dbReference type="ARBA" id="ARBA00049117"/>
    </source>
</evidence>
<dbReference type="InterPro" id="IPR051316">
    <property type="entry name" value="Zinc-reg_GTPase_activator"/>
</dbReference>
<reference evidence="8" key="1">
    <citation type="submission" date="2022-04" db="EMBL/GenBank/DDBJ databases">
        <authorList>
            <person name="Seo M.-J."/>
        </authorList>
    </citation>
    <scope>NUCLEOTIDE SEQUENCE</scope>
    <source>
        <strain evidence="8">MBLB2552</strain>
    </source>
</reference>
<dbReference type="InterPro" id="IPR027417">
    <property type="entry name" value="P-loop_NTPase"/>
</dbReference>